<dbReference type="Gene3D" id="3.40.50.300">
    <property type="entry name" value="P-loop containing nucleotide triphosphate hydrolases"/>
    <property type="match status" value="1"/>
</dbReference>
<dbReference type="SUPFAM" id="SSF52540">
    <property type="entry name" value="P-loop containing nucleoside triphosphate hydrolases"/>
    <property type="match status" value="1"/>
</dbReference>
<evidence type="ECO:0000313" key="2">
    <source>
        <dbReference type="EMBL" id="PRQ39629.1"/>
    </source>
</evidence>
<name>A0A2P6QZS7_ROSCH</name>
<comment type="caution">
    <text evidence="2">The sequence shown here is derived from an EMBL/GenBank/DDBJ whole genome shotgun (WGS) entry which is preliminary data.</text>
</comment>
<dbReference type="EMBL" id="PDCK01000042">
    <property type="protein sequence ID" value="PRQ39629.1"/>
    <property type="molecule type" value="Genomic_DNA"/>
</dbReference>
<evidence type="ECO:0000313" key="3">
    <source>
        <dbReference type="Proteomes" id="UP000238479"/>
    </source>
</evidence>
<dbReference type="AlphaFoldDB" id="A0A2P6QZS7"/>
<keyword evidence="3" id="KW-1185">Reference proteome</keyword>
<dbReference type="Gramene" id="PRQ39629">
    <property type="protein sequence ID" value="PRQ39629"/>
    <property type="gene ID" value="RchiOBHm_Chr4g0427361"/>
</dbReference>
<accession>A0A2P6QZS7</accession>
<reference evidence="2 3" key="1">
    <citation type="journal article" date="2018" name="Nat. Genet.">
        <title>The Rosa genome provides new insights in the design of modern roses.</title>
        <authorList>
            <person name="Bendahmane M."/>
        </authorList>
    </citation>
    <scope>NUCLEOTIDE SEQUENCE [LARGE SCALE GENOMIC DNA]</scope>
    <source>
        <strain evidence="3">cv. Old Blush</strain>
    </source>
</reference>
<dbReference type="InterPro" id="IPR050747">
    <property type="entry name" value="Mitochondrial_chaperone_BCS1"/>
</dbReference>
<keyword evidence="2" id="KW-0378">Hydrolase</keyword>
<proteinExistence type="predicted"/>
<dbReference type="GO" id="GO:0016887">
    <property type="term" value="F:ATP hydrolysis activity"/>
    <property type="evidence" value="ECO:0007669"/>
    <property type="project" value="InterPro"/>
</dbReference>
<dbReference type="STRING" id="74649.A0A2P6QZS7"/>
<dbReference type="GO" id="GO:0005524">
    <property type="term" value="F:ATP binding"/>
    <property type="evidence" value="ECO:0007669"/>
    <property type="project" value="InterPro"/>
</dbReference>
<feature type="domain" description="ATPase AAA-type core" evidence="1">
    <location>
        <begin position="68"/>
        <end position="148"/>
    </location>
</feature>
<dbReference type="Proteomes" id="UP000238479">
    <property type="component" value="Chromosome 4"/>
</dbReference>
<dbReference type="Pfam" id="PF00004">
    <property type="entry name" value="AAA"/>
    <property type="match status" value="1"/>
</dbReference>
<organism evidence="2 3">
    <name type="scientific">Rosa chinensis</name>
    <name type="common">China rose</name>
    <dbReference type="NCBI Taxonomy" id="74649"/>
    <lineage>
        <taxon>Eukaryota</taxon>
        <taxon>Viridiplantae</taxon>
        <taxon>Streptophyta</taxon>
        <taxon>Embryophyta</taxon>
        <taxon>Tracheophyta</taxon>
        <taxon>Spermatophyta</taxon>
        <taxon>Magnoliopsida</taxon>
        <taxon>eudicotyledons</taxon>
        <taxon>Gunneridae</taxon>
        <taxon>Pentapetalae</taxon>
        <taxon>rosids</taxon>
        <taxon>fabids</taxon>
        <taxon>Rosales</taxon>
        <taxon>Rosaceae</taxon>
        <taxon>Rosoideae</taxon>
        <taxon>Rosoideae incertae sedis</taxon>
        <taxon>Rosa</taxon>
    </lineage>
</organism>
<dbReference type="InterPro" id="IPR027417">
    <property type="entry name" value="P-loop_NTPase"/>
</dbReference>
<dbReference type="OMA" id="SCAYERI"/>
<dbReference type="PANTHER" id="PTHR23070">
    <property type="entry name" value="BCS1 AAA-TYPE ATPASE"/>
    <property type="match status" value="1"/>
</dbReference>
<sequence>MNVDDSATADDDFRNARWRTAPFTHPSTLETIAMEADLKSKIKSDLESFLKAKQYYNRLGRLWNRSFLLYGPSGTGKSSFIATMANFLGYDVYDLDLSRVKDDSELKMLLLQTTSKSVILIEDLDRFFAEKSTAVSFSGISNFMDGLLNSCYAPKRESWCS</sequence>
<evidence type="ECO:0000259" key="1">
    <source>
        <dbReference type="Pfam" id="PF00004"/>
    </source>
</evidence>
<protein>
    <submittedName>
        <fullName evidence="2">Putative ATPase, AAA-type, core, P-loop containing nucleoside triphosphate hydrolase</fullName>
    </submittedName>
</protein>
<gene>
    <name evidence="2" type="ORF">RchiOBHm_Chr4g0427361</name>
</gene>
<dbReference type="InterPro" id="IPR003959">
    <property type="entry name" value="ATPase_AAA_core"/>
</dbReference>